<dbReference type="PANTHER" id="PTHR45138">
    <property type="entry name" value="REGULATORY COMPONENTS OF SENSORY TRANSDUCTION SYSTEM"/>
    <property type="match status" value="1"/>
</dbReference>
<feature type="transmembrane region" description="Helical" evidence="4">
    <location>
        <begin position="92"/>
        <end position="112"/>
    </location>
</feature>
<dbReference type="InterPro" id="IPR029787">
    <property type="entry name" value="Nucleotide_cyclase"/>
</dbReference>
<gene>
    <name evidence="6" type="ORF">I596_813</name>
</gene>
<dbReference type="Gene3D" id="3.30.70.270">
    <property type="match status" value="1"/>
</dbReference>
<dbReference type="EC" id="2.7.7.65" evidence="2"/>
<accession>A0A160DRN3</accession>
<dbReference type="InterPro" id="IPR000160">
    <property type="entry name" value="GGDEF_dom"/>
</dbReference>
<evidence type="ECO:0000259" key="5">
    <source>
        <dbReference type="PROSITE" id="PS50887"/>
    </source>
</evidence>
<reference evidence="6 7" key="1">
    <citation type="submission" date="2016-04" db="EMBL/GenBank/DDBJ databases">
        <title>Complete genome sequence of Dokdonella koreensis DS-123T.</title>
        <authorList>
            <person name="Kim J.F."/>
            <person name="Lee H."/>
            <person name="Kwak M.-J."/>
        </authorList>
    </citation>
    <scope>NUCLEOTIDE SEQUENCE [LARGE SCALE GENOMIC DNA]</scope>
    <source>
        <strain evidence="6 7">DS-123</strain>
    </source>
</reference>
<evidence type="ECO:0000313" key="6">
    <source>
        <dbReference type="EMBL" id="ANB16849.1"/>
    </source>
</evidence>
<evidence type="ECO:0000256" key="3">
    <source>
        <dbReference type="ARBA" id="ARBA00034247"/>
    </source>
</evidence>
<comment type="cofactor">
    <cofactor evidence="1">
        <name>Mg(2+)</name>
        <dbReference type="ChEBI" id="CHEBI:18420"/>
    </cofactor>
</comment>
<feature type="transmembrane region" description="Helical" evidence="4">
    <location>
        <begin position="169"/>
        <end position="186"/>
    </location>
</feature>
<evidence type="ECO:0000256" key="2">
    <source>
        <dbReference type="ARBA" id="ARBA00012528"/>
    </source>
</evidence>
<keyword evidence="4" id="KW-0472">Membrane</keyword>
<dbReference type="InterPro" id="IPR043128">
    <property type="entry name" value="Rev_trsase/Diguanyl_cyclase"/>
</dbReference>
<comment type="catalytic activity">
    <reaction evidence="3">
        <text>2 GTP = 3',3'-c-di-GMP + 2 diphosphate</text>
        <dbReference type="Rhea" id="RHEA:24898"/>
        <dbReference type="ChEBI" id="CHEBI:33019"/>
        <dbReference type="ChEBI" id="CHEBI:37565"/>
        <dbReference type="ChEBI" id="CHEBI:58805"/>
        <dbReference type="EC" id="2.7.7.65"/>
    </reaction>
</comment>
<dbReference type="CDD" id="cd01949">
    <property type="entry name" value="GGDEF"/>
    <property type="match status" value="1"/>
</dbReference>
<dbReference type="STRING" id="1300342.I596_813"/>
<dbReference type="PANTHER" id="PTHR45138:SF9">
    <property type="entry name" value="DIGUANYLATE CYCLASE DGCM-RELATED"/>
    <property type="match status" value="1"/>
</dbReference>
<name>A0A160DRN3_9GAMM</name>
<keyword evidence="4" id="KW-1133">Transmembrane helix</keyword>
<dbReference type="InterPro" id="IPR050469">
    <property type="entry name" value="Diguanylate_Cyclase"/>
</dbReference>
<evidence type="ECO:0000256" key="4">
    <source>
        <dbReference type="SAM" id="Phobius"/>
    </source>
</evidence>
<dbReference type="EMBL" id="CP015249">
    <property type="protein sequence ID" value="ANB16849.1"/>
    <property type="molecule type" value="Genomic_DNA"/>
</dbReference>
<sequence length="386" mass="41024">MDSEDFPTSTAGAERAGYRNQLAIADTFSRSATSGYLYLIGAVAAILASDMHAAYPVAAGALLASFLLLALVRQSMRPPAADGDGGAWVRRYTGVMALSALLWGGMQVWILLDDYFPAPVRTLSLFGTIAYATVFAHLYTTILRIAVAGIAAIFLPPLIVLWTMPGLHMLAAAFGLYGGYLVFAMLRSRRDYLKQLDLHEALREQRDRYARLSRTDALTGLANRRHFAAKLDAAIAQPGTDVALLLLDIDHFKAINDAHGHVAGDAALKAVAERLRIAFGDHDAVLARIGGEEFGVVLKGAVAAGALSQAERIRHALAGDPLICDGRSLPVTVSIGAGLYDPVRHADGDAFYRAVDLALYAAKARGRNRVQPAAGATGQETAAEGA</sequence>
<feature type="transmembrane region" description="Helical" evidence="4">
    <location>
        <begin position="28"/>
        <end position="47"/>
    </location>
</feature>
<dbReference type="NCBIfam" id="TIGR00254">
    <property type="entry name" value="GGDEF"/>
    <property type="match status" value="1"/>
</dbReference>
<feature type="transmembrane region" description="Helical" evidence="4">
    <location>
        <begin position="118"/>
        <end position="138"/>
    </location>
</feature>
<dbReference type="AlphaFoldDB" id="A0A160DRN3"/>
<dbReference type="PROSITE" id="PS50887">
    <property type="entry name" value="GGDEF"/>
    <property type="match status" value="1"/>
</dbReference>
<proteinExistence type="predicted"/>
<dbReference type="GO" id="GO:0052621">
    <property type="term" value="F:diguanylate cyclase activity"/>
    <property type="evidence" value="ECO:0007669"/>
    <property type="project" value="UniProtKB-EC"/>
</dbReference>
<feature type="transmembrane region" description="Helical" evidence="4">
    <location>
        <begin position="53"/>
        <end position="72"/>
    </location>
</feature>
<dbReference type="OrthoDB" id="9803824at2"/>
<feature type="domain" description="GGDEF" evidence="5">
    <location>
        <begin position="240"/>
        <end position="375"/>
    </location>
</feature>
<dbReference type="KEGG" id="dko:I596_813"/>
<dbReference type="RefSeq" id="WP_067644416.1">
    <property type="nucleotide sequence ID" value="NZ_CP015249.1"/>
</dbReference>
<organism evidence="6 7">
    <name type="scientific">Dokdonella koreensis DS-123</name>
    <dbReference type="NCBI Taxonomy" id="1300342"/>
    <lineage>
        <taxon>Bacteria</taxon>
        <taxon>Pseudomonadati</taxon>
        <taxon>Pseudomonadota</taxon>
        <taxon>Gammaproteobacteria</taxon>
        <taxon>Lysobacterales</taxon>
        <taxon>Rhodanobacteraceae</taxon>
        <taxon>Dokdonella</taxon>
    </lineage>
</organism>
<dbReference type="SMART" id="SM00267">
    <property type="entry name" value="GGDEF"/>
    <property type="match status" value="1"/>
</dbReference>
<dbReference type="Proteomes" id="UP000076830">
    <property type="component" value="Chromosome"/>
</dbReference>
<feature type="transmembrane region" description="Helical" evidence="4">
    <location>
        <begin position="145"/>
        <end position="163"/>
    </location>
</feature>
<keyword evidence="7" id="KW-1185">Reference proteome</keyword>
<protein>
    <recommendedName>
        <fullName evidence="2">diguanylate cyclase</fullName>
        <ecNumber evidence="2">2.7.7.65</ecNumber>
    </recommendedName>
</protein>
<evidence type="ECO:0000313" key="7">
    <source>
        <dbReference type="Proteomes" id="UP000076830"/>
    </source>
</evidence>
<dbReference type="SUPFAM" id="SSF55073">
    <property type="entry name" value="Nucleotide cyclase"/>
    <property type="match status" value="1"/>
</dbReference>
<dbReference type="Pfam" id="PF00990">
    <property type="entry name" value="GGDEF"/>
    <property type="match status" value="1"/>
</dbReference>
<dbReference type="FunFam" id="3.30.70.270:FF:000001">
    <property type="entry name" value="Diguanylate cyclase domain protein"/>
    <property type="match status" value="1"/>
</dbReference>
<keyword evidence="4" id="KW-0812">Transmembrane</keyword>
<evidence type="ECO:0000256" key="1">
    <source>
        <dbReference type="ARBA" id="ARBA00001946"/>
    </source>
</evidence>